<accession>A0ABD1XJZ3</accession>
<gene>
    <name evidence="1" type="ORF">R1flu_027819</name>
</gene>
<evidence type="ECO:0000313" key="1">
    <source>
        <dbReference type="EMBL" id="KAL2609246.1"/>
    </source>
</evidence>
<reference evidence="1 2" key="1">
    <citation type="submission" date="2024-09" db="EMBL/GenBank/DDBJ databases">
        <title>Chromosome-scale assembly of Riccia fluitans.</title>
        <authorList>
            <person name="Paukszto L."/>
            <person name="Sawicki J."/>
            <person name="Karawczyk K."/>
            <person name="Piernik-Szablinska J."/>
            <person name="Szczecinska M."/>
            <person name="Mazdziarz M."/>
        </authorList>
    </citation>
    <scope>NUCLEOTIDE SEQUENCE [LARGE SCALE GENOMIC DNA]</scope>
    <source>
        <strain evidence="1">Rf_01</strain>
        <tissue evidence="1">Aerial parts of the thallus</tissue>
    </source>
</reference>
<dbReference type="EMBL" id="JBHFFA010000008">
    <property type="protein sequence ID" value="KAL2609246.1"/>
    <property type="molecule type" value="Genomic_DNA"/>
</dbReference>
<dbReference type="AlphaFoldDB" id="A0ABD1XJZ3"/>
<protein>
    <submittedName>
        <fullName evidence="1">Uncharacterized protein</fullName>
    </submittedName>
</protein>
<keyword evidence="2" id="KW-1185">Reference proteome</keyword>
<sequence>MSNWKELTRGYLGWVTLGISYDIKSLQDAFEYYTDKQWTDGKFNIALNCNEQFFKDNWRAWKIVAIGGEDKLGKKKSEVRKSLFFYCGLKKEGIMID</sequence>
<dbReference type="Proteomes" id="UP001605036">
    <property type="component" value="Unassembled WGS sequence"/>
</dbReference>
<name>A0ABD1XJZ3_9MARC</name>
<proteinExistence type="predicted"/>
<evidence type="ECO:0000313" key="2">
    <source>
        <dbReference type="Proteomes" id="UP001605036"/>
    </source>
</evidence>
<organism evidence="1 2">
    <name type="scientific">Riccia fluitans</name>
    <dbReference type="NCBI Taxonomy" id="41844"/>
    <lineage>
        <taxon>Eukaryota</taxon>
        <taxon>Viridiplantae</taxon>
        <taxon>Streptophyta</taxon>
        <taxon>Embryophyta</taxon>
        <taxon>Marchantiophyta</taxon>
        <taxon>Marchantiopsida</taxon>
        <taxon>Marchantiidae</taxon>
        <taxon>Marchantiales</taxon>
        <taxon>Ricciaceae</taxon>
        <taxon>Riccia</taxon>
    </lineage>
</organism>
<comment type="caution">
    <text evidence="1">The sequence shown here is derived from an EMBL/GenBank/DDBJ whole genome shotgun (WGS) entry which is preliminary data.</text>
</comment>